<evidence type="ECO:0000313" key="2">
    <source>
        <dbReference type="EMBL" id="KIJ28088.1"/>
    </source>
</evidence>
<feature type="compositionally biased region" description="Polar residues" evidence="1">
    <location>
        <begin position="67"/>
        <end position="79"/>
    </location>
</feature>
<feature type="region of interest" description="Disordered" evidence="1">
    <location>
        <begin position="67"/>
        <end position="122"/>
    </location>
</feature>
<evidence type="ECO:0000256" key="1">
    <source>
        <dbReference type="SAM" id="MobiDB-lite"/>
    </source>
</evidence>
<feature type="region of interest" description="Disordered" evidence="1">
    <location>
        <begin position="1"/>
        <end position="40"/>
    </location>
</feature>
<name>A0A0C9TFG2_SPHS4</name>
<dbReference type="HOGENOM" id="CLU_888945_0_0_1"/>
<proteinExistence type="predicted"/>
<sequence>MHTILTLNLTPPASPTCTPPFTPPALSADSSSHFVGQLPSGSRSLTQALGIIPVIRRFPSPSPLLSLNYDCSSSPPSQAHSHKDDPEGQSEIDPWSDSVPEKTPQEDDSPTQSRNSTSLEAPSDTIVNRYAVPTFEKFRRKDIHNFFFRDVDSLSDSVVEEAVEDNVIDKLTSGFAVLKGPTLKAVDQEKSLKQKPGLSSSLQPAEALHVRQDVPMSRVTRGARCRSRTVAFISDKKRPPGSPSTSLKDEVIMRRHTKWKGQPDNCRNVWYIDFNVDIKEPPLAADDPELEDGHLTTPMGKALFSKHKALEGG</sequence>
<feature type="compositionally biased region" description="Polar residues" evidence="1">
    <location>
        <begin position="1"/>
        <end position="11"/>
    </location>
</feature>
<evidence type="ECO:0000313" key="3">
    <source>
        <dbReference type="Proteomes" id="UP000054279"/>
    </source>
</evidence>
<accession>A0A0C9TFG2</accession>
<protein>
    <submittedName>
        <fullName evidence="2">Uncharacterized protein</fullName>
    </submittedName>
</protein>
<feature type="compositionally biased region" description="Pro residues" evidence="1">
    <location>
        <begin position="12"/>
        <end position="23"/>
    </location>
</feature>
<keyword evidence="3" id="KW-1185">Reference proteome</keyword>
<organism evidence="2 3">
    <name type="scientific">Sphaerobolus stellatus (strain SS14)</name>
    <dbReference type="NCBI Taxonomy" id="990650"/>
    <lineage>
        <taxon>Eukaryota</taxon>
        <taxon>Fungi</taxon>
        <taxon>Dikarya</taxon>
        <taxon>Basidiomycota</taxon>
        <taxon>Agaricomycotina</taxon>
        <taxon>Agaricomycetes</taxon>
        <taxon>Phallomycetidae</taxon>
        <taxon>Geastrales</taxon>
        <taxon>Sphaerobolaceae</taxon>
        <taxon>Sphaerobolus</taxon>
    </lineage>
</organism>
<dbReference type="AlphaFoldDB" id="A0A0C9TFG2"/>
<feature type="compositionally biased region" description="Polar residues" evidence="1">
    <location>
        <begin position="110"/>
        <end position="120"/>
    </location>
</feature>
<feature type="compositionally biased region" description="Polar residues" evidence="1">
    <location>
        <begin position="28"/>
        <end position="40"/>
    </location>
</feature>
<reference evidence="2 3" key="1">
    <citation type="submission" date="2014-06" db="EMBL/GenBank/DDBJ databases">
        <title>Evolutionary Origins and Diversification of the Mycorrhizal Mutualists.</title>
        <authorList>
            <consortium name="DOE Joint Genome Institute"/>
            <consortium name="Mycorrhizal Genomics Consortium"/>
            <person name="Kohler A."/>
            <person name="Kuo A."/>
            <person name="Nagy L.G."/>
            <person name="Floudas D."/>
            <person name="Copeland A."/>
            <person name="Barry K.W."/>
            <person name="Cichocki N."/>
            <person name="Veneault-Fourrey C."/>
            <person name="LaButti K."/>
            <person name="Lindquist E.A."/>
            <person name="Lipzen A."/>
            <person name="Lundell T."/>
            <person name="Morin E."/>
            <person name="Murat C."/>
            <person name="Riley R."/>
            <person name="Ohm R."/>
            <person name="Sun H."/>
            <person name="Tunlid A."/>
            <person name="Henrissat B."/>
            <person name="Grigoriev I.V."/>
            <person name="Hibbett D.S."/>
            <person name="Martin F."/>
        </authorList>
    </citation>
    <scope>NUCLEOTIDE SEQUENCE [LARGE SCALE GENOMIC DNA]</scope>
    <source>
        <strain evidence="2 3">SS14</strain>
    </source>
</reference>
<dbReference type="EMBL" id="KN837315">
    <property type="protein sequence ID" value="KIJ28088.1"/>
    <property type="molecule type" value="Genomic_DNA"/>
</dbReference>
<dbReference type="Proteomes" id="UP000054279">
    <property type="component" value="Unassembled WGS sequence"/>
</dbReference>
<gene>
    <name evidence="2" type="ORF">M422DRAFT_54760</name>
</gene>